<dbReference type="PANTHER" id="PTHR37804:SF1">
    <property type="entry name" value="CDAA REGULATORY PROTEIN CDAR"/>
    <property type="match status" value="1"/>
</dbReference>
<proteinExistence type="predicted"/>
<protein>
    <recommendedName>
        <fullName evidence="4">YbbR-like domain-containing protein</fullName>
    </recommendedName>
</protein>
<dbReference type="OrthoDB" id="2111604at2"/>
<dbReference type="EMBL" id="CP032416">
    <property type="protein sequence ID" value="AYD39302.1"/>
    <property type="molecule type" value="Genomic_DNA"/>
</dbReference>
<keyword evidence="3" id="KW-1185">Reference proteome</keyword>
<evidence type="ECO:0000313" key="3">
    <source>
        <dbReference type="Proteomes" id="UP000266301"/>
    </source>
</evidence>
<dbReference type="InterPro" id="IPR012505">
    <property type="entry name" value="YbbR"/>
</dbReference>
<gene>
    <name evidence="2" type="ORF">D4Z93_01585</name>
</gene>
<accession>A0A386H0U6</accession>
<keyword evidence="1" id="KW-0812">Transmembrane</keyword>
<dbReference type="Pfam" id="PF07949">
    <property type="entry name" value="YbbR"/>
    <property type="match status" value="3"/>
</dbReference>
<dbReference type="AlphaFoldDB" id="A0A386H0U6"/>
<feature type="transmembrane region" description="Helical" evidence="1">
    <location>
        <begin position="10"/>
        <end position="28"/>
    </location>
</feature>
<dbReference type="Proteomes" id="UP000266301">
    <property type="component" value="Chromosome"/>
</dbReference>
<keyword evidence="1" id="KW-0472">Membrane</keyword>
<evidence type="ECO:0000256" key="1">
    <source>
        <dbReference type="SAM" id="Phobius"/>
    </source>
</evidence>
<sequence>MDKKQKRHQVIVKVCCVIVSFILWLFIYNVENPVRERKIVVPVQVINRNVLMQSNIISVDDENLTVKLTIKGNASDLYAVKSSQFELTSDLGSYVVKKGKNKIPVQIKKSPSSVRVVNSDNLWVNINIEDLKSKVVPVKLTLLGKAKSGFYAREPKLSSTKVTVKGAKKDIEKVAKTETMYNIQNISKDVNRKVYLKAEDSQGNIIKNVEIEPKYLDMSIPVVRVKSVPVNVNLSGNLSDYGINSILPMNSNVDITGSDAEIAKVSKIDTEGIDISSINGRDSIDVKVNLPYGVTLLNGSDTVRLKVDFDKSSQKQVSVNIQTVNLDSSYSASLSASTVNVVVSGSKYAVDNLKDGDISASVDLKGVKQGQNTVPINITLPSGITEVSQDINQVTVTVSERNGETKNAG</sequence>
<reference evidence="2 3" key="1">
    <citation type="journal article" date="2019" name="Int. J. Syst. Evol. Microbiol.">
        <title>Clostridium fermenticellae sp. nov., isolated from the mud in a fermentation cellar for the production of the Chinese liquor, baijiu.</title>
        <authorList>
            <person name="Xu P.X."/>
            <person name="Chai L.J."/>
            <person name="Qiu T."/>
            <person name="Zhang X.J."/>
            <person name="Lu Z.M."/>
            <person name="Xiao C."/>
            <person name="Wang S.T."/>
            <person name="Shen C.H."/>
            <person name="Shi J.S."/>
            <person name="Xu Z.H."/>
        </authorList>
    </citation>
    <scope>NUCLEOTIDE SEQUENCE [LARGE SCALE GENOMIC DNA]</scope>
    <source>
        <strain evidence="2 3">JN500901</strain>
    </source>
</reference>
<dbReference type="Gene3D" id="2.170.120.30">
    <property type="match status" value="2"/>
</dbReference>
<dbReference type="Gene3D" id="2.170.120.40">
    <property type="entry name" value="YbbR-like domain"/>
    <property type="match status" value="2"/>
</dbReference>
<dbReference type="PANTHER" id="PTHR37804">
    <property type="entry name" value="CDAA REGULATORY PROTEIN CDAR"/>
    <property type="match status" value="1"/>
</dbReference>
<evidence type="ECO:0000313" key="2">
    <source>
        <dbReference type="EMBL" id="AYD39302.1"/>
    </source>
</evidence>
<evidence type="ECO:0008006" key="4">
    <source>
        <dbReference type="Google" id="ProtNLM"/>
    </source>
</evidence>
<name>A0A386H0U6_9CLOT</name>
<keyword evidence="1" id="KW-1133">Transmembrane helix</keyword>
<dbReference type="InterPro" id="IPR053154">
    <property type="entry name" value="c-di-AMP_regulator"/>
</dbReference>
<dbReference type="RefSeq" id="WP_119970011.1">
    <property type="nucleotide sequence ID" value="NZ_CP032416.1"/>
</dbReference>
<organism evidence="2 3">
    <name type="scientific">Clostridium fermenticellae</name>
    <dbReference type="NCBI Taxonomy" id="2068654"/>
    <lineage>
        <taxon>Bacteria</taxon>
        <taxon>Bacillati</taxon>
        <taxon>Bacillota</taxon>
        <taxon>Clostridia</taxon>
        <taxon>Eubacteriales</taxon>
        <taxon>Clostridiaceae</taxon>
        <taxon>Clostridium</taxon>
    </lineage>
</organism>
<dbReference type="KEGG" id="cfer:D4Z93_01585"/>